<evidence type="ECO:0000259" key="3">
    <source>
        <dbReference type="Pfam" id="PF19066"/>
    </source>
</evidence>
<feature type="compositionally biased region" description="Basic and acidic residues" evidence="1">
    <location>
        <begin position="16"/>
        <end position="35"/>
    </location>
</feature>
<feature type="compositionally biased region" description="Polar residues" evidence="1">
    <location>
        <begin position="1"/>
        <end position="15"/>
    </location>
</feature>
<feature type="transmembrane region" description="Helical" evidence="2">
    <location>
        <begin position="88"/>
        <end position="105"/>
    </location>
</feature>
<dbReference type="InterPro" id="IPR043915">
    <property type="entry name" value="P9_TM"/>
</dbReference>
<dbReference type="EMBL" id="MN739383">
    <property type="protein sequence ID" value="QHT01925.1"/>
    <property type="molecule type" value="Genomic_DNA"/>
</dbReference>
<dbReference type="AlphaFoldDB" id="A0A6C0CE84"/>
<name>A0A6C0CE84_9ZZZZ</name>
<feature type="region of interest" description="Disordered" evidence="1">
    <location>
        <begin position="1"/>
        <end position="35"/>
    </location>
</feature>
<proteinExistence type="predicted"/>
<keyword evidence="2" id="KW-0812">Transmembrane</keyword>
<feature type="transmembrane region" description="Helical" evidence="2">
    <location>
        <begin position="111"/>
        <end position="129"/>
    </location>
</feature>
<evidence type="ECO:0000313" key="4">
    <source>
        <dbReference type="EMBL" id="QHT01925.1"/>
    </source>
</evidence>
<accession>A0A6C0CE84</accession>
<sequence>MTYNTIEPIISNNEGQLKDNEKETKRKKEDKETYSNIETETKEERKYRKNANASVNTTIWYENPALLFSSNSITELYPKENMSQEQKINAITRVILLLTVLGFVFLNNTNILISGLIAIGILIFLYNIMKKRNVSNKMRETFSNSDAYNKVKHNFTNPTLVNPTMNILLPEIQDNPNRLASAPSYKKPVVDKINEETKKFILSNFDNSQNIREKLFNSGVNEFDSNNFDFEQSMRQFYTTANTKIPNNQAEFAKFCYGNMASCRDGDVEMCSRNIPRHVML</sequence>
<reference evidence="4" key="1">
    <citation type="journal article" date="2020" name="Nature">
        <title>Giant virus diversity and host interactions through global metagenomics.</title>
        <authorList>
            <person name="Schulz F."/>
            <person name="Roux S."/>
            <person name="Paez-Espino D."/>
            <person name="Jungbluth S."/>
            <person name="Walsh D.A."/>
            <person name="Denef V.J."/>
            <person name="McMahon K.D."/>
            <person name="Konstantinidis K.T."/>
            <person name="Eloe-Fadrosh E.A."/>
            <person name="Kyrpides N.C."/>
            <person name="Woyke T."/>
        </authorList>
    </citation>
    <scope>NUCLEOTIDE SEQUENCE</scope>
    <source>
        <strain evidence="4">GVMAG-M-3300020523-10</strain>
    </source>
</reference>
<organism evidence="4">
    <name type="scientific">viral metagenome</name>
    <dbReference type="NCBI Taxonomy" id="1070528"/>
    <lineage>
        <taxon>unclassified sequences</taxon>
        <taxon>metagenomes</taxon>
        <taxon>organismal metagenomes</taxon>
    </lineage>
</organism>
<keyword evidence="2" id="KW-0472">Membrane</keyword>
<keyword evidence="2" id="KW-1133">Transmembrane helix</keyword>
<evidence type="ECO:0000256" key="2">
    <source>
        <dbReference type="SAM" id="Phobius"/>
    </source>
</evidence>
<dbReference type="Pfam" id="PF19066">
    <property type="entry name" value="P9_TM"/>
    <property type="match status" value="1"/>
</dbReference>
<evidence type="ECO:0000256" key="1">
    <source>
        <dbReference type="SAM" id="MobiDB-lite"/>
    </source>
</evidence>
<feature type="domain" description="Minor capsid protein P9 transmembrane helices" evidence="3">
    <location>
        <begin position="59"/>
        <end position="126"/>
    </location>
</feature>
<protein>
    <recommendedName>
        <fullName evidence="3">Minor capsid protein P9 transmembrane helices domain-containing protein</fullName>
    </recommendedName>
</protein>